<dbReference type="Proteomes" id="UP000694843">
    <property type="component" value="Unplaced"/>
</dbReference>
<protein>
    <submittedName>
        <fullName evidence="8 9">Progranulin</fullName>
    </submittedName>
</protein>
<dbReference type="PROSITE" id="PS00799">
    <property type="entry name" value="GRANULINS"/>
    <property type="match status" value="1"/>
</dbReference>
<evidence type="ECO:0000313" key="9">
    <source>
        <dbReference type="RefSeq" id="XP_047736610.1"/>
    </source>
</evidence>
<organism evidence="7 8">
    <name type="scientific">Hyalella azteca</name>
    <name type="common">Amphipod</name>
    <dbReference type="NCBI Taxonomy" id="294128"/>
    <lineage>
        <taxon>Eukaryota</taxon>
        <taxon>Metazoa</taxon>
        <taxon>Ecdysozoa</taxon>
        <taxon>Arthropoda</taxon>
        <taxon>Crustacea</taxon>
        <taxon>Multicrustacea</taxon>
        <taxon>Malacostraca</taxon>
        <taxon>Eumalacostraca</taxon>
        <taxon>Peracarida</taxon>
        <taxon>Amphipoda</taxon>
        <taxon>Senticaudata</taxon>
        <taxon>Talitrida</taxon>
        <taxon>Talitroidea</taxon>
        <taxon>Hyalellidae</taxon>
        <taxon>Hyalella</taxon>
    </lineage>
</organism>
<feature type="domain" description="Granulins" evidence="6">
    <location>
        <begin position="60"/>
        <end position="73"/>
    </location>
</feature>
<dbReference type="InterPro" id="IPR039036">
    <property type="entry name" value="Granulin_fam"/>
</dbReference>
<evidence type="ECO:0000256" key="3">
    <source>
        <dbReference type="ARBA" id="ARBA00022525"/>
    </source>
</evidence>
<evidence type="ECO:0000256" key="2">
    <source>
        <dbReference type="ARBA" id="ARBA00010093"/>
    </source>
</evidence>
<comment type="subcellular location">
    <subcellularLocation>
        <location evidence="1">Secreted</location>
    </subcellularLocation>
</comment>
<feature type="chain" id="PRO_5044664371" evidence="5">
    <location>
        <begin position="25"/>
        <end position="211"/>
    </location>
</feature>
<evidence type="ECO:0000256" key="4">
    <source>
        <dbReference type="ARBA" id="ARBA00023157"/>
    </source>
</evidence>
<comment type="similarity">
    <text evidence="2">Belongs to the granulin family.</text>
</comment>
<sequence>MATCASDLIPKLFILATIIGIISCKTCPDNTTDCRDNNTCCPLLRTPHFACCPYANGVCCSDHVHCCPGGTTCDLDDGTCNAKAVTSILAVMQYLMQTSLSTIPLTSLTPGQALKDIAADHPNSVLERSSRLSPESGMYASITEALRNGTSLRVVPCPDHSVCPDSYTCCAFADNTYGCCPYSQGVCCPDHLSCCPHNSECTSHRTCKISV</sequence>
<name>A0A8B7N937_HYAAZ</name>
<dbReference type="SUPFAM" id="SSF57277">
    <property type="entry name" value="Granulin repeat"/>
    <property type="match status" value="1"/>
</dbReference>
<keyword evidence="3" id="KW-0964">Secreted</keyword>
<evidence type="ECO:0000259" key="6">
    <source>
        <dbReference type="PROSITE" id="PS00799"/>
    </source>
</evidence>
<dbReference type="Pfam" id="PF00396">
    <property type="entry name" value="Granulin"/>
    <property type="match status" value="2"/>
</dbReference>
<dbReference type="InterPro" id="IPR000118">
    <property type="entry name" value="Granulin"/>
</dbReference>
<reference evidence="8 9" key="1">
    <citation type="submission" date="2025-04" db="UniProtKB">
        <authorList>
            <consortium name="RefSeq"/>
        </authorList>
    </citation>
    <scope>IDENTIFICATION</scope>
    <source>
        <tissue evidence="8 9">Whole organism</tissue>
    </source>
</reference>
<dbReference type="GO" id="GO:0005576">
    <property type="term" value="C:extracellular region"/>
    <property type="evidence" value="ECO:0007669"/>
    <property type="project" value="UniProtKB-SubCell"/>
</dbReference>
<dbReference type="AlphaFoldDB" id="A0A8B7N937"/>
<dbReference type="PANTHER" id="PTHR12274:SF3">
    <property type="entry name" value="PROGRANULIN"/>
    <property type="match status" value="1"/>
</dbReference>
<dbReference type="InterPro" id="IPR037277">
    <property type="entry name" value="Granulin_sf"/>
</dbReference>
<dbReference type="RefSeq" id="XP_018009748.1">
    <property type="nucleotide sequence ID" value="XM_018154259.2"/>
</dbReference>
<evidence type="ECO:0000313" key="8">
    <source>
        <dbReference type="RefSeq" id="XP_018009748.1"/>
    </source>
</evidence>
<dbReference type="OrthoDB" id="6381957at2759"/>
<keyword evidence="7" id="KW-1185">Reference proteome</keyword>
<evidence type="ECO:0000313" key="7">
    <source>
        <dbReference type="Proteomes" id="UP000694843"/>
    </source>
</evidence>
<accession>A0A8B7N937</accession>
<dbReference type="GeneID" id="108667258"/>
<dbReference type="Gene3D" id="2.10.25.160">
    <property type="entry name" value="Granulin"/>
    <property type="match status" value="2"/>
</dbReference>
<feature type="signal peptide" evidence="5">
    <location>
        <begin position="1"/>
        <end position="24"/>
    </location>
</feature>
<dbReference type="RefSeq" id="XP_047736610.1">
    <property type="nucleotide sequence ID" value="XM_047880654.1"/>
</dbReference>
<dbReference type="SMART" id="SM00277">
    <property type="entry name" value="GRAN"/>
    <property type="match status" value="2"/>
</dbReference>
<proteinExistence type="inferred from homology"/>
<keyword evidence="5" id="KW-0732">Signal</keyword>
<keyword evidence="4" id="KW-1015">Disulfide bond</keyword>
<evidence type="ECO:0000256" key="1">
    <source>
        <dbReference type="ARBA" id="ARBA00004613"/>
    </source>
</evidence>
<dbReference type="KEGG" id="hazt:108667258"/>
<gene>
    <name evidence="8 9" type="primary">LOC108667258</name>
</gene>
<evidence type="ECO:0000256" key="5">
    <source>
        <dbReference type="SAM" id="SignalP"/>
    </source>
</evidence>
<dbReference type="OMA" id="PEHYVCD"/>
<dbReference type="PANTHER" id="PTHR12274">
    <property type="entry name" value="GRANULIN"/>
    <property type="match status" value="1"/>
</dbReference>